<feature type="transmembrane region" description="Helical" evidence="1">
    <location>
        <begin position="86"/>
        <end position="111"/>
    </location>
</feature>
<proteinExistence type="predicted"/>
<organism evidence="2 3">
    <name type="scientific">Ruminococcoides intestinale</name>
    <dbReference type="NCBI Taxonomy" id="3133162"/>
    <lineage>
        <taxon>Bacteria</taxon>
        <taxon>Bacillati</taxon>
        <taxon>Bacillota</taxon>
        <taxon>Clostridia</taxon>
        <taxon>Eubacteriales</taxon>
        <taxon>Oscillospiraceae</taxon>
        <taxon>Ruminococcoides</taxon>
    </lineage>
</organism>
<keyword evidence="1" id="KW-1133">Transmembrane helix</keyword>
<sequence length="278" mass="30353">MSDNWVVQNLQNALDTWNSKLSEIWQLLTTSPQDFKGGSIWNVMITINGAVQAIGLALLVLFFVVGVVRTCGSFTEVKKPEHALKLFIRFAIAKGVITYGLELMLALFNIVQGTISTIMTSAGFGTPNQTTLPSEMITTIEECGFFESIPLWAVTLIGGLFITVLSFIMIMTVYGRFFKLYMYTALAPIPLSTFAGEPSQNVGKSFIKSYCAVLLEGAVIVLACIIFSLFASTPPVVDANAAAVTQVWAYIGELVFNMLVLVGAVKMSDRIIREMMGL</sequence>
<evidence type="ECO:0000313" key="2">
    <source>
        <dbReference type="EMBL" id="MEQ2468806.1"/>
    </source>
</evidence>
<feature type="transmembrane region" description="Helical" evidence="1">
    <location>
        <begin position="210"/>
        <end position="231"/>
    </location>
</feature>
<gene>
    <name evidence="2" type="ORF">WMO39_00460</name>
</gene>
<protein>
    <recommendedName>
        <fullName evidence="4">TrbL/VirB6 plasmid conjugal transfer protein</fullName>
    </recommendedName>
</protein>
<dbReference type="EMBL" id="JBBMEZ010000001">
    <property type="protein sequence ID" value="MEQ2468806.1"/>
    <property type="molecule type" value="Genomic_DNA"/>
</dbReference>
<evidence type="ECO:0000256" key="1">
    <source>
        <dbReference type="SAM" id="Phobius"/>
    </source>
</evidence>
<name>A0ABV1F650_9FIRM</name>
<dbReference type="Pfam" id="PF19478">
    <property type="entry name" value="TrbL_2"/>
    <property type="match status" value="1"/>
</dbReference>
<feature type="transmembrane region" description="Helical" evidence="1">
    <location>
        <begin position="151"/>
        <end position="174"/>
    </location>
</feature>
<comment type="caution">
    <text evidence="2">The sequence shown here is derived from an EMBL/GenBank/DDBJ whole genome shotgun (WGS) entry which is preliminary data.</text>
</comment>
<feature type="transmembrane region" description="Helical" evidence="1">
    <location>
        <begin position="40"/>
        <end position="65"/>
    </location>
</feature>
<accession>A0ABV1F650</accession>
<evidence type="ECO:0008006" key="4">
    <source>
        <dbReference type="Google" id="ProtNLM"/>
    </source>
</evidence>
<dbReference type="RefSeq" id="WP_367285842.1">
    <property type="nucleotide sequence ID" value="NZ_JBBMEZ010000001.1"/>
</dbReference>
<evidence type="ECO:0000313" key="3">
    <source>
        <dbReference type="Proteomes" id="UP001490816"/>
    </source>
</evidence>
<dbReference type="Proteomes" id="UP001490816">
    <property type="component" value="Unassembled WGS sequence"/>
</dbReference>
<dbReference type="InterPro" id="IPR045798">
    <property type="entry name" value="TrbL_Firmicutes"/>
</dbReference>
<keyword evidence="3" id="KW-1185">Reference proteome</keyword>
<feature type="transmembrane region" description="Helical" evidence="1">
    <location>
        <begin position="243"/>
        <end position="265"/>
    </location>
</feature>
<keyword evidence="1" id="KW-0812">Transmembrane</keyword>
<keyword evidence="1" id="KW-0472">Membrane</keyword>
<reference evidence="2 3" key="1">
    <citation type="submission" date="2024-03" db="EMBL/GenBank/DDBJ databases">
        <title>Human intestinal bacterial collection.</title>
        <authorList>
            <person name="Pauvert C."/>
            <person name="Hitch T.C.A."/>
            <person name="Clavel T."/>
        </authorList>
    </citation>
    <scope>NUCLEOTIDE SEQUENCE [LARGE SCALE GENOMIC DNA]</scope>
    <source>
        <strain evidence="2 3">CLA-JM-H38</strain>
    </source>
</reference>